<dbReference type="InterPro" id="IPR025662">
    <property type="entry name" value="Sigma_54_int_dom_ATP-bd_1"/>
</dbReference>
<dbReference type="PROSITE" id="PS50006">
    <property type="entry name" value="FHA_DOMAIN"/>
    <property type="match status" value="1"/>
</dbReference>
<keyword evidence="2" id="KW-0067">ATP-binding</keyword>
<dbReference type="GO" id="GO:0006355">
    <property type="term" value="P:regulation of DNA-templated transcription"/>
    <property type="evidence" value="ECO:0007669"/>
    <property type="project" value="InterPro"/>
</dbReference>
<dbReference type="InterPro" id="IPR058031">
    <property type="entry name" value="AAA_lid_NorR"/>
</dbReference>
<dbReference type="SMART" id="SM00382">
    <property type="entry name" value="AAA"/>
    <property type="match status" value="1"/>
</dbReference>
<dbReference type="Pfam" id="PF00158">
    <property type="entry name" value="Sigma54_activat"/>
    <property type="match status" value="1"/>
</dbReference>
<dbReference type="PANTHER" id="PTHR32071:SF117">
    <property type="entry name" value="PTS-DEPENDENT DIHYDROXYACETONE KINASE OPERON REGULATORY PROTEIN-RELATED"/>
    <property type="match status" value="1"/>
</dbReference>
<accession>A0A2L0EW06</accession>
<evidence type="ECO:0000256" key="1">
    <source>
        <dbReference type="ARBA" id="ARBA00022741"/>
    </source>
</evidence>
<evidence type="ECO:0000256" key="2">
    <source>
        <dbReference type="ARBA" id="ARBA00022840"/>
    </source>
</evidence>
<evidence type="ECO:0000259" key="5">
    <source>
        <dbReference type="PROSITE" id="PS50006"/>
    </source>
</evidence>
<dbReference type="Pfam" id="PF25601">
    <property type="entry name" value="AAA_lid_14"/>
    <property type="match status" value="1"/>
</dbReference>
<feature type="domain" description="FHA" evidence="5">
    <location>
        <begin position="46"/>
        <end position="97"/>
    </location>
</feature>
<dbReference type="SMART" id="SM00240">
    <property type="entry name" value="FHA"/>
    <property type="match status" value="1"/>
</dbReference>
<dbReference type="InterPro" id="IPR008984">
    <property type="entry name" value="SMAD_FHA_dom_sf"/>
</dbReference>
<dbReference type="CDD" id="cd00009">
    <property type="entry name" value="AAA"/>
    <property type="match status" value="1"/>
</dbReference>
<dbReference type="Gene3D" id="2.60.200.20">
    <property type="match status" value="1"/>
</dbReference>
<dbReference type="InterPro" id="IPR000253">
    <property type="entry name" value="FHA_dom"/>
</dbReference>
<dbReference type="Gene3D" id="1.10.10.60">
    <property type="entry name" value="Homeodomain-like"/>
    <property type="match status" value="1"/>
</dbReference>
<dbReference type="OrthoDB" id="5485507at2"/>
<dbReference type="SUPFAM" id="SSF49879">
    <property type="entry name" value="SMAD/FHA domain"/>
    <property type="match status" value="1"/>
</dbReference>
<dbReference type="RefSeq" id="WP_104982161.1">
    <property type="nucleotide sequence ID" value="NZ_CP012673.1"/>
</dbReference>
<dbReference type="Pfam" id="PF00498">
    <property type="entry name" value="FHA"/>
    <property type="match status" value="1"/>
</dbReference>
<dbReference type="GO" id="GO:0003677">
    <property type="term" value="F:DNA binding"/>
    <property type="evidence" value="ECO:0007669"/>
    <property type="project" value="UniProtKB-KW"/>
</dbReference>
<feature type="domain" description="Sigma-54 factor interaction" evidence="6">
    <location>
        <begin position="137"/>
        <end position="361"/>
    </location>
</feature>
<dbReference type="PANTHER" id="PTHR32071">
    <property type="entry name" value="TRANSCRIPTIONAL REGULATORY PROTEIN"/>
    <property type="match status" value="1"/>
</dbReference>
<keyword evidence="3" id="KW-0238">DNA-binding</keyword>
<dbReference type="Proteomes" id="UP000238348">
    <property type="component" value="Chromosome"/>
</dbReference>
<evidence type="ECO:0000313" key="8">
    <source>
        <dbReference type="Proteomes" id="UP000238348"/>
    </source>
</evidence>
<dbReference type="InterPro" id="IPR027417">
    <property type="entry name" value="P-loop_NTPase"/>
</dbReference>
<dbReference type="PROSITE" id="PS00675">
    <property type="entry name" value="SIGMA54_INTERACT_1"/>
    <property type="match status" value="1"/>
</dbReference>
<dbReference type="SUPFAM" id="SSF46689">
    <property type="entry name" value="Homeodomain-like"/>
    <property type="match status" value="1"/>
</dbReference>
<sequence length="452" mass="49774">MTSRATRRKGVTTELMARADEVVFGRFRVEVIKGPDLGASHVAGAPELGVGTAPTNQLVLTDRSVSRHHCEITVTPRGYLLRDLDSTNGTTVSGVRVEAAYLQSGATIDVGDTRLRFEALTDTIREPLADEEHLGSMLGQSTEMRRLFAVLPKIAASSTTVLLEGETGSGKGLLAELIHQQSPRAARPFVVIDCGAIPPSLIEAELFGHEKGAFTDAQAARAGAFEAARGGTVLLDEIGELRLDLQPKLLRALEERMIRRIGSVLPVRLDVRLIAATNRDLRQEVNRGTFRSDLFYRLNVVRLHLPPLRDRPEDIPLLAAHFYRQFTDGGEPPAELVEALLRHDWPGNVRELRSAVERAVLLGDPSLWREGRRGARPASHGDAGDDDLDPAEASLPFREGKEQVIARWERAYLRALIRSNEGNLSRAARAARMDRNHLRELLRRHGISAADT</sequence>
<dbReference type="Gene3D" id="3.40.50.300">
    <property type="entry name" value="P-loop containing nucleotide triphosphate hydrolases"/>
    <property type="match status" value="1"/>
</dbReference>
<name>A0A2L0EW06_SORCE</name>
<keyword evidence="1" id="KW-0547">Nucleotide-binding</keyword>
<dbReference type="AlphaFoldDB" id="A0A2L0EW06"/>
<gene>
    <name evidence="7" type="ORF">SOCE26_049390</name>
</gene>
<organism evidence="7 8">
    <name type="scientific">Sorangium cellulosum</name>
    <name type="common">Polyangium cellulosum</name>
    <dbReference type="NCBI Taxonomy" id="56"/>
    <lineage>
        <taxon>Bacteria</taxon>
        <taxon>Pseudomonadati</taxon>
        <taxon>Myxococcota</taxon>
        <taxon>Polyangia</taxon>
        <taxon>Polyangiales</taxon>
        <taxon>Polyangiaceae</taxon>
        <taxon>Sorangium</taxon>
    </lineage>
</organism>
<dbReference type="InterPro" id="IPR002078">
    <property type="entry name" value="Sigma_54_int"/>
</dbReference>
<dbReference type="PROSITE" id="PS50045">
    <property type="entry name" value="SIGMA54_INTERACT_4"/>
    <property type="match status" value="1"/>
</dbReference>
<dbReference type="GO" id="GO:0005524">
    <property type="term" value="F:ATP binding"/>
    <property type="evidence" value="ECO:0007669"/>
    <property type="project" value="UniProtKB-KW"/>
</dbReference>
<dbReference type="InterPro" id="IPR003593">
    <property type="entry name" value="AAA+_ATPase"/>
</dbReference>
<dbReference type="SUPFAM" id="SSF52540">
    <property type="entry name" value="P-loop containing nucleoside triphosphate hydrolases"/>
    <property type="match status" value="1"/>
</dbReference>
<protein>
    <submittedName>
        <fullName evidence="7">ATPase AAA</fullName>
    </submittedName>
</protein>
<dbReference type="FunFam" id="3.40.50.300:FF:000006">
    <property type="entry name" value="DNA-binding transcriptional regulator NtrC"/>
    <property type="match status" value="1"/>
</dbReference>
<evidence type="ECO:0000259" key="6">
    <source>
        <dbReference type="PROSITE" id="PS50045"/>
    </source>
</evidence>
<evidence type="ECO:0000256" key="4">
    <source>
        <dbReference type="SAM" id="MobiDB-lite"/>
    </source>
</evidence>
<dbReference type="EMBL" id="CP012673">
    <property type="protein sequence ID" value="AUX43490.1"/>
    <property type="molecule type" value="Genomic_DNA"/>
</dbReference>
<feature type="region of interest" description="Disordered" evidence="4">
    <location>
        <begin position="371"/>
        <end position="395"/>
    </location>
</feature>
<dbReference type="Gene3D" id="1.10.8.60">
    <property type="match status" value="1"/>
</dbReference>
<dbReference type="InterPro" id="IPR009057">
    <property type="entry name" value="Homeodomain-like_sf"/>
</dbReference>
<evidence type="ECO:0000256" key="3">
    <source>
        <dbReference type="ARBA" id="ARBA00023125"/>
    </source>
</evidence>
<reference evidence="7 8" key="1">
    <citation type="submission" date="2015-09" db="EMBL/GenBank/DDBJ databases">
        <title>Sorangium comparison.</title>
        <authorList>
            <person name="Zaburannyi N."/>
            <person name="Bunk B."/>
            <person name="Overmann J."/>
            <person name="Mueller R."/>
        </authorList>
    </citation>
    <scope>NUCLEOTIDE SEQUENCE [LARGE SCALE GENOMIC DNA]</scope>
    <source>
        <strain evidence="7 8">So ce26</strain>
    </source>
</reference>
<proteinExistence type="predicted"/>
<evidence type="ECO:0000313" key="7">
    <source>
        <dbReference type="EMBL" id="AUX43490.1"/>
    </source>
</evidence>
<dbReference type="CDD" id="cd00060">
    <property type="entry name" value="FHA"/>
    <property type="match status" value="1"/>
</dbReference>